<evidence type="ECO:0000313" key="1">
    <source>
        <dbReference type="EnsemblPlants" id="EMT17673"/>
    </source>
</evidence>
<reference evidence="1" key="1">
    <citation type="submission" date="2015-06" db="UniProtKB">
        <authorList>
            <consortium name="EnsemblPlants"/>
        </authorList>
    </citation>
    <scope>IDENTIFICATION</scope>
</reference>
<accession>R7W8I6</accession>
<organism evidence="1">
    <name type="scientific">Aegilops tauschii</name>
    <name type="common">Tausch's goatgrass</name>
    <name type="synonym">Aegilops squarrosa</name>
    <dbReference type="NCBI Taxonomy" id="37682"/>
    <lineage>
        <taxon>Eukaryota</taxon>
        <taxon>Viridiplantae</taxon>
        <taxon>Streptophyta</taxon>
        <taxon>Embryophyta</taxon>
        <taxon>Tracheophyta</taxon>
        <taxon>Spermatophyta</taxon>
        <taxon>Magnoliopsida</taxon>
        <taxon>Liliopsida</taxon>
        <taxon>Poales</taxon>
        <taxon>Poaceae</taxon>
        <taxon>BOP clade</taxon>
        <taxon>Pooideae</taxon>
        <taxon>Triticodae</taxon>
        <taxon>Triticeae</taxon>
        <taxon>Triticinae</taxon>
        <taxon>Aegilops</taxon>
    </lineage>
</organism>
<dbReference type="AlphaFoldDB" id="R7W8I6"/>
<dbReference type="EnsemblPlants" id="EMT17673">
    <property type="protein sequence ID" value="EMT17673"/>
    <property type="gene ID" value="F775_26383"/>
</dbReference>
<sequence>MVKTPQRSLPQTLRLQQIGRHSLLVVVYGKVYLKVSYTTHQFGQSGSSLIPAHERFFPARNVRLNAAKTQKQLSQVFRKHDSLKGLCTISAFL</sequence>
<protein>
    <submittedName>
        <fullName evidence="1">Uncharacterized protein</fullName>
    </submittedName>
</protein>
<proteinExistence type="predicted"/>
<name>R7W8I6_AEGTA</name>